<dbReference type="KEGG" id="smo:SELMODRAFT_402041"/>
<dbReference type="InParanoid" id="D8QPE4"/>
<sequence length="166" mass="18867">MLYSWLELQDEKAKIDPPIVKDHIRKGMVDEVPELTCVDYVELKADELFKLDTEEKRDKAAGLRAWSPCRGTVDIRPANVIAVHNRRVYSDPTTSLLNMGGKASEDWDKLVENAYVRPVVKNQQSGTLFHVGEGQVPSTSSPRTSSRRVRMFQMCVKLDHPVKWDG</sequence>
<proteinExistence type="predicted"/>
<name>D8QPE4_SELML</name>
<organism evidence="2">
    <name type="scientific">Selaginella moellendorffii</name>
    <name type="common">Spikemoss</name>
    <dbReference type="NCBI Taxonomy" id="88036"/>
    <lineage>
        <taxon>Eukaryota</taxon>
        <taxon>Viridiplantae</taxon>
        <taxon>Streptophyta</taxon>
        <taxon>Embryophyta</taxon>
        <taxon>Tracheophyta</taxon>
        <taxon>Lycopodiopsida</taxon>
        <taxon>Selaginellales</taxon>
        <taxon>Selaginellaceae</taxon>
        <taxon>Selaginella</taxon>
    </lineage>
</organism>
<gene>
    <name evidence="1" type="ORF">SELMODRAFT_402041</name>
</gene>
<dbReference type="Gramene" id="EFJ38265">
    <property type="protein sequence ID" value="EFJ38265"/>
    <property type="gene ID" value="SELMODRAFT_402041"/>
</dbReference>
<accession>D8QPE4</accession>
<dbReference type="AlphaFoldDB" id="D8QPE4"/>
<evidence type="ECO:0000313" key="2">
    <source>
        <dbReference type="Proteomes" id="UP000001514"/>
    </source>
</evidence>
<keyword evidence="2" id="KW-1185">Reference proteome</keyword>
<protein>
    <submittedName>
        <fullName evidence="1">Uncharacterized protein</fullName>
    </submittedName>
</protein>
<reference evidence="1 2" key="1">
    <citation type="journal article" date="2011" name="Science">
        <title>The Selaginella genome identifies genetic changes associated with the evolution of vascular plants.</title>
        <authorList>
            <person name="Banks J.A."/>
            <person name="Nishiyama T."/>
            <person name="Hasebe M."/>
            <person name="Bowman J.L."/>
            <person name="Gribskov M."/>
            <person name="dePamphilis C."/>
            <person name="Albert V.A."/>
            <person name="Aono N."/>
            <person name="Aoyama T."/>
            <person name="Ambrose B.A."/>
            <person name="Ashton N.W."/>
            <person name="Axtell M.J."/>
            <person name="Barker E."/>
            <person name="Barker M.S."/>
            <person name="Bennetzen J.L."/>
            <person name="Bonawitz N.D."/>
            <person name="Chapple C."/>
            <person name="Cheng C."/>
            <person name="Correa L.G."/>
            <person name="Dacre M."/>
            <person name="DeBarry J."/>
            <person name="Dreyer I."/>
            <person name="Elias M."/>
            <person name="Engstrom E.M."/>
            <person name="Estelle M."/>
            <person name="Feng L."/>
            <person name="Finet C."/>
            <person name="Floyd S.K."/>
            <person name="Frommer W.B."/>
            <person name="Fujita T."/>
            <person name="Gramzow L."/>
            <person name="Gutensohn M."/>
            <person name="Harholt J."/>
            <person name="Hattori M."/>
            <person name="Heyl A."/>
            <person name="Hirai T."/>
            <person name="Hiwatashi Y."/>
            <person name="Ishikawa M."/>
            <person name="Iwata M."/>
            <person name="Karol K.G."/>
            <person name="Koehler B."/>
            <person name="Kolukisaoglu U."/>
            <person name="Kubo M."/>
            <person name="Kurata T."/>
            <person name="Lalonde S."/>
            <person name="Li K."/>
            <person name="Li Y."/>
            <person name="Litt A."/>
            <person name="Lyons E."/>
            <person name="Manning G."/>
            <person name="Maruyama T."/>
            <person name="Michael T.P."/>
            <person name="Mikami K."/>
            <person name="Miyazaki S."/>
            <person name="Morinaga S."/>
            <person name="Murata T."/>
            <person name="Mueller-Roeber B."/>
            <person name="Nelson D.R."/>
            <person name="Obara M."/>
            <person name="Oguri Y."/>
            <person name="Olmstead R.G."/>
            <person name="Onodera N."/>
            <person name="Petersen B.L."/>
            <person name="Pils B."/>
            <person name="Prigge M."/>
            <person name="Rensing S.A."/>
            <person name="Riano-Pachon D.M."/>
            <person name="Roberts A.W."/>
            <person name="Sato Y."/>
            <person name="Scheller H.V."/>
            <person name="Schulz B."/>
            <person name="Schulz C."/>
            <person name="Shakirov E.V."/>
            <person name="Shibagaki N."/>
            <person name="Shinohara N."/>
            <person name="Shippen D.E."/>
            <person name="Soerensen I."/>
            <person name="Sotooka R."/>
            <person name="Sugimoto N."/>
            <person name="Sugita M."/>
            <person name="Sumikawa N."/>
            <person name="Tanurdzic M."/>
            <person name="Theissen G."/>
            <person name="Ulvskov P."/>
            <person name="Wakazuki S."/>
            <person name="Weng J.K."/>
            <person name="Willats W.W."/>
            <person name="Wipf D."/>
            <person name="Wolf P.G."/>
            <person name="Yang L."/>
            <person name="Zimmer A.D."/>
            <person name="Zhu Q."/>
            <person name="Mitros T."/>
            <person name="Hellsten U."/>
            <person name="Loque D."/>
            <person name="Otillar R."/>
            <person name="Salamov A."/>
            <person name="Schmutz J."/>
            <person name="Shapiro H."/>
            <person name="Lindquist E."/>
            <person name="Lucas S."/>
            <person name="Rokhsar D."/>
            <person name="Grigoriev I.V."/>
        </authorList>
    </citation>
    <scope>NUCLEOTIDE SEQUENCE [LARGE SCALE GENOMIC DNA]</scope>
</reference>
<evidence type="ECO:0000313" key="1">
    <source>
        <dbReference type="EMBL" id="EFJ38265.1"/>
    </source>
</evidence>
<dbReference type="EMBL" id="GL377565">
    <property type="protein sequence ID" value="EFJ38265.1"/>
    <property type="molecule type" value="Genomic_DNA"/>
</dbReference>
<dbReference type="Proteomes" id="UP000001514">
    <property type="component" value="Unassembled WGS sequence"/>
</dbReference>
<dbReference type="HOGENOM" id="CLU_1605514_0_0_1"/>